<comment type="caution">
    <text evidence="1">The sequence shown here is derived from an EMBL/GenBank/DDBJ whole genome shotgun (WGS) entry which is preliminary data.</text>
</comment>
<evidence type="ECO:0000313" key="2">
    <source>
        <dbReference type="Proteomes" id="UP000238356"/>
    </source>
</evidence>
<reference evidence="1 2" key="1">
    <citation type="submission" date="2018-02" db="EMBL/GenBank/DDBJ databases">
        <title>8 Nocardia nova and 1 Nocardia cyriacigeorgica strain used for evolution to TMP-SMX.</title>
        <authorList>
            <person name="Mehta H."/>
            <person name="Weng J."/>
            <person name="Shamoo Y."/>
        </authorList>
    </citation>
    <scope>NUCLEOTIDE SEQUENCE [LARGE SCALE GENOMIC DNA]</scope>
    <source>
        <strain evidence="1 2">BAA2227</strain>
    </source>
</reference>
<dbReference type="AlphaFoldDB" id="A0A2S6AAA8"/>
<organism evidence="1 2">
    <name type="scientific">Nocardia nova</name>
    <dbReference type="NCBI Taxonomy" id="37330"/>
    <lineage>
        <taxon>Bacteria</taxon>
        <taxon>Bacillati</taxon>
        <taxon>Actinomycetota</taxon>
        <taxon>Actinomycetes</taxon>
        <taxon>Mycobacteriales</taxon>
        <taxon>Nocardiaceae</taxon>
        <taxon>Nocardia</taxon>
    </lineage>
</organism>
<sequence>MTDTGTDEHFRTVAGPSSVWWRVGDHGRIEITHLADRETPIDTARFAHHAATPYSCDGVMFTVTPTLAQAHSLLPEYHPLWCAVSEEFRRRFAS</sequence>
<keyword evidence="2" id="KW-1185">Reference proteome</keyword>
<dbReference type="EMBL" id="PSZD01000004">
    <property type="protein sequence ID" value="PPJ30446.1"/>
    <property type="molecule type" value="Genomic_DNA"/>
</dbReference>
<gene>
    <name evidence="1" type="ORF">C5F51_08050</name>
</gene>
<name>A0A2S6AAA8_9NOCA</name>
<proteinExistence type="predicted"/>
<evidence type="ECO:0000313" key="1">
    <source>
        <dbReference type="EMBL" id="PPJ30446.1"/>
    </source>
</evidence>
<protein>
    <submittedName>
        <fullName evidence="1">Uncharacterized protein</fullName>
    </submittedName>
</protein>
<accession>A0A2S6AAA8</accession>
<dbReference type="Proteomes" id="UP000238356">
    <property type="component" value="Unassembled WGS sequence"/>
</dbReference>